<comment type="caution">
    <text evidence="1">The sequence shown here is derived from an EMBL/GenBank/DDBJ whole genome shotgun (WGS) entry which is preliminary data.</text>
</comment>
<organism evidence="1 2">
    <name type="scientific">Linnemannia schmuckeri</name>
    <dbReference type="NCBI Taxonomy" id="64567"/>
    <lineage>
        <taxon>Eukaryota</taxon>
        <taxon>Fungi</taxon>
        <taxon>Fungi incertae sedis</taxon>
        <taxon>Mucoromycota</taxon>
        <taxon>Mortierellomycotina</taxon>
        <taxon>Mortierellomycetes</taxon>
        <taxon>Mortierellales</taxon>
        <taxon>Mortierellaceae</taxon>
        <taxon>Linnemannia</taxon>
    </lineage>
</organism>
<dbReference type="Proteomes" id="UP000748756">
    <property type="component" value="Unassembled WGS sequence"/>
</dbReference>
<evidence type="ECO:0000313" key="1">
    <source>
        <dbReference type="EMBL" id="KAF9155621.1"/>
    </source>
</evidence>
<dbReference type="InterPro" id="IPR032675">
    <property type="entry name" value="LRR_dom_sf"/>
</dbReference>
<dbReference type="OrthoDB" id="2441607at2759"/>
<dbReference type="AlphaFoldDB" id="A0A9P5S5F5"/>
<evidence type="ECO:0000313" key="2">
    <source>
        <dbReference type="Proteomes" id="UP000748756"/>
    </source>
</evidence>
<gene>
    <name evidence="1" type="ORF">BG015_009176</name>
</gene>
<dbReference type="EMBL" id="JAAAUQ010000058">
    <property type="protein sequence ID" value="KAF9155621.1"/>
    <property type="molecule type" value="Genomic_DNA"/>
</dbReference>
<dbReference type="SUPFAM" id="SSF52047">
    <property type="entry name" value="RNI-like"/>
    <property type="match status" value="1"/>
</dbReference>
<name>A0A9P5S5F5_9FUNG</name>
<dbReference type="Gene3D" id="3.80.10.10">
    <property type="entry name" value="Ribonuclease Inhibitor"/>
    <property type="match status" value="1"/>
</dbReference>
<proteinExistence type="predicted"/>
<keyword evidence="2" id="KW-1185">Reference proteome</keyword>
<reference evidence="1" key="1">
    <citation type="journal article" date="2020" name="Fungal Divers.">
        <title>Resolving the Mortierellaceae phylogeny through synthesis of multi-gene phylogenetics and phylogenomics.</title>
        <authorList>
            <person name="Vandepol N."/>
            <person name="Liber J."/>
            <person name="Desiro A."/>
            <person name="Na H."/>
            <person name="Kennedy M."/>
            <person name="Barry K."/>
            <person name="Grigoriev I.V."/>
            <person name="Miller A.N."/>
            <person name="O'Donnell K."/>
            <person name="Stajich J.E."/>
            <person name="Bonito G."/>
        </authorList>
    </citation>
    <scope>NUCLEOTIDE SEQUENCE</scope>
    <source>
        <strain evidence="1">NRRL 6426</strain>
    </source>
</reference>
<protein>
    <submittedName>
        <fullName evidence="1">Uncharacterized protein</fullName>
    </submittedName>
</protein>
<accession>A0A9P5S5F5</accession>
<sequence>MLSRLMRTSRVMHVRCVPLLYQHLEIFYTPSQPNLFASPDSTMAFSNNVQHVRELQIDLLGLVYLLNGVVAFNNLTDPSTKRSPSRPQWLVLPDPRSCLVMPIPPITLLTKLTIHISHSANLRICPYYLQSVTNPSATLTQVCWMLALTSCLRELDLTGLIFKDFWDVRLFTNAVSELEGLQKLALVATFWERTPIQLGRDVFFCCPSSLVDLQMTFLQKDVSQDRFLLEEYRMVEPGGFHSWESEENDDLPEVPQRRKRLANLRRLFVHQTGPMFSEDDFRSITRQCPNVLVLKVPALGKVKNVTRLAKDVATSCKKVKVLWHRGFSEGGTGGELVFRMMSVLRAHQVAEFTCCAKPFEIEGLDVRFIFRRHSQALKYVSLTGCRNVRGKVIQVLLADCSALEVLDTAWMSENQEACIDLEEAIEFQWTCTRMRALRLTIGIPVEPLHQPHDNAPYYNRPPPITFSVAEEQQLEQLEQLYKRIGTLTLLETLRLEVIFFDANSDHLASADNGRDSFPAMLTAGDKRTGRPGFLRHLAGLTKLKSLLGSVSATTDETEVTMGWEEALWMNENWPELEKAGFFLPQDRIRDPFRWLIQQRLTHRKLCLSATV</sequence>